<evidence type="ECO:0000256" key="1">
    <source>
        <dbReference type="ARBA" id="ARBA00022448"/>
    </source>
</evidence>
<reference evidence="6" key="1">
    <citation type="submission" date="2016-10" db="EMBL/GenBank/DDBJ databases">
        <title>Sequence of Gallionella enrichment culture.</title>
        <authorList>
            <person name="Poehlein A."/>
            <person name="Muehling M."/>
            <person name="Daniel R."/>
        </authorList>
    </citation>
    <scope>NUCLEOTIDE SEQUENCE</scope>
</reference>
<feature type="region of interest" description="Disordered" evidence="4">
    <location>
        <begin position="145"/>
        <end position="198"/>
    </location>
</feature>
<dbReference type="NCBIfam" id="TIGR03002">
    <property type="entry name" value="outer_YhbN_LptA"/>
    <property type="match status" value="1"/>
</dbReference>
<evidence type="ECO:0000313" key="6">
    <source>
        <dbReference type="EMBL" id="OIR02165.1"/>
    </source>
</evidence>
<evidence type="ECO:0000256" key="4">
    <source>
        <dbReference type="SAM" id="MobiDB-lite"/>
    </source>
</evidence>
<dbReference type="GO" id="GO:0017089">
    <property type="term" value="F:glycolipid transfer activity"/>
    <property type="evidence" value="ECO:0007669"/>
    <property type="project" value="TreeGrafter"/>
</dbReference>
<keyword evidence="2" id="KW-0732">Signal</keyword>
<dbReference type="Pfam" id="PF03968">
    <property type="entry name" value="LptD_N"/>
    <property type="match status" value="1"/>
</dbReference>
<dbReference type="PANTHER" id="PTHR36504">
    <property type="entry name" value="LIPOPOLYSACCHARIDE EXPORT SYSTEM PROTEIN LPTA"/>
    <property type="match status" value="1"/>
</dbReference>
<dbReference type="GO" id="GO:0030288">
    <property type="term" value="C:outer membrane-bounded periplasmic space"/>
    <property type="evidence" value="ECO:0007669"/>
    <property type="project" value="TreeGrafter"/>
</dbReference>
<dbReference type="InterPro" id="IPR052037">
    <property type="entry name" value="LPS_export_LptA"/>
</dbReference>
<name>A0A1J5SD81_9ZZZZ</name>
<evidence type="ECO:0000259" key="5">
    <source>
        <dbReference type="Pfam" id="PF03968"/>
    </source>
</evidence>
<proteinExistence type="inferred from homology"/>
<dbReference type="GO" id="GO:0001530">
    <property type="term" value="F:lipopolysaccharide binding"/>
    <property type="evidence" value="ECO:0007669"/>
    <property type="project" value="InterPro"/>
</dbReference>
<accession>A0A1J5SD81</accession>
<dbReference type="AlphaFoldDB" id="A0A1J5SD81"/>
<dbReference type="GO" id="GO:0015920">
    <property type="term" value="P:lipopolysaccharide transport"/>
    <property type="evidence" value="ECO:0007669"/>
    <property type="project" value="InterPro"/>
</dbReference>
<dbReference type="InterPro" id="IPR005653">
    <property type="entry name" value="OstA-like_N"/>
</dbReference>
<comment type="caution">
    <text evidence="6">The sequence shown here is derived from an EMBL/GenBank/DDBJ whole genome shotgun (WGS) entry which is preliminary data.</text>
</comment>
<keyword evidence="3" id="KW-0574">Periplasm</keyword>
<gene>
    <name evidence="6" type="primary">lptA_4</name>
    <name evidence="6" type="ORF">GALL_157840</name>
</gene>
<dbReference type="GO" id="GO:0009279">
    <property type="term" value="C:cell outer membrane"/>
    <property type="evidence" value="ECO:0007669"/>
    <property type="project" value="TreeGrafter"/>
</dbReference>
<sequence>MNPCIRKAVWFGLLLLCSDPLFAENADRSKPIHLESNRVFIDDAKQISIFEGEVELTQGTLHILAEKIVVTQDRQGNKHCTATGNLASFRQKHEGADEYMEGYGERIEYDTLAETVDFFGQAKVKRGQDEVEGEHISYSTRTEIFQGSGDPASADSAAKGRVHAVIQPKNKDGAAADTTPQSAPLTIQSSPTLSNPKP</sequence>
<dbReference type="PANTHER" id="PTHR36504:SF1">
    <property type="entry name" value="LIPOPOLYSACCHARIDE EXPORT SYSTEM PROTEIN LPTA"/>
    <property type="match status" value="1"/>
</dbReference>
<keyword evidence="1" id="KW-0813">Transport</keyword>
<evidence type="ECO:0000256" key="2">
    <source>
        <dbReference type="ARBA" id="ARBA00022729"/>
    </source>
</evidence>
<dbReference type="Gene3D" id="2.60.450.10">
    <property type="entry name" value="Lipopolysaccharide (LPS) transport protein A like domain"/>
    <property type="match status" value="1"/>
</dbReference>
<dbReference type="HAMAP" id="MF_01914">
    <property type="entry name" value="LPS_assembly_LptA"/>
    <property type="match status" value="1"/>
</dbReference>
<evidence type="ECO:0000256" key="3">
    <source>
        <dbReference type="ARBA" id="ARBA00022764"/>
    </source>
</evidence>
<dbReference type="EMBL" id="MLJW01000077">
    <property type="protein sequence ID" value="OIR02165.1"/>
    <property type="molecule type" value="Genomic_DNA"/>
</dbReference>
<feature type="compositionally biased region" description="Low complexity" evidence="4">
    <location>
        <begin position="147"/>
        <end position="157"/>
    </location>
</feature>
<dbReference type="InterPro" id="IPR014340">
    <property type="entry name" value="LptA"/>
</dbReference>
<protein>
    <submittedName>
        <fullName evidence="6">Lipopolysaccharide export system protein LptA</fullName>
    </submittedName>
</protein>
<feature type="compositionally biased region" description="Polar residues" evidence="4">
    <location>
        <begin position="178"/>
        <end position="198"/>
    </location>
</feature>
<organism evidence="6">
    <name type="scientific">mine drainage metagenome</name>
    <dbReference type="NCBI Taxonomy" id="410659"/>
    <lineage>
        <taxon>unclassified sequences</taxon>
        <taxon>metagenomes</taxon>
        <taxon>ecological metagenomes</taxon>
    </lineage>
</organism>
<feature type="domain" description="Organic solvent tolerance-like N-terminal" evidence="5">
    <location>
        <begin position="34"/>
        <end position="143"/>
    </location>
</feature>